<evidence type="ECO:0000256" key="1">
    <source>
        <dbReference type="SAM" id="SignalP"/>
    </source>
</evidence>
<name>A0ABT8R9F6_9BACT</name>
<comment type="caution">
    <text evidence="2">The sequence shown here is derived from an EMBL/GenBank/DDBJ whole genome shotgun (WGS) entry which is preliminary data.</text>
</comment>
<evidence type="ECO:0000313" key="3">
    <source>
        <dbReference type="Proteomes" id="UP001168528"/>
    </source>
</evidence>
<reference evidence="2" key="1">
    <citation type="submission" date="2023-07" db="EMBL/GenBank/DDBJ databases">
        <title>The genome sequence of Rhodocytophaga aerolata KACC 12507.</title>
        <authorList>
            <person name="Zhang X."/>
        </authorList>
    </citation>
    <scope>NUCLEOTIDE SEQUENCE</scope>
    <source>
        <strain evidence="2">KACC 12507</strain>
    </source>
</reference>
<keyword evidence="3" id="KW-1185">Reference proteome</keyword>
<evidence type="ECO:0000313" key="2">
    <source>
        <dbReference type="EMBL" id="MDO1447984.1"/>
    </source>
</evidence>
<dbReference type="EMBL" id="JAUKPO010000009">
    <property type="protein sequence ID" value="MDO1447984.1"/>
    <property type="molecule type" value="Genomic_DNA"/>
</dbReference>
<keyword evidence="1" id="KW-0732">Signal</keyword>
<protein>
    <recommendedName>
        <fullName evidence="4">DUF3575 domain-containing protein</fullName>
    </recommendedName>
</protein>
<sequence length="202" mass="22377">MPTYIFLVIFCIYAPCLHAQSWTAKNAVSVDVGDIYQLNSSVSYSRILFHKNTITLTASAGISVEPVAYSTLWQPLFPVETSLFTGNGKHHLESGIWLIPGLYYDYYLYNDYLVSAEPTKIITKKAIGTTAGFRIGYRFQKPGGGFFFRLGFTPVLYSSFTPFFLTYLDAGKDGCVLCIYSEPSGKKAGFVPGISISLGRSF</sequence>
<dbReference type="Proteomes" id="UP001168528">
    <property type="component" value="Unassembled WGS sequence"/>
</dbReference>
<dbReference type="RefSeq" id="WP_302038789.1">
    <property type="nucleotide sequence ID" value="NZ_JAUKPO010000009.1"/>
</dbReference>
<proteinExistence type="predicted"/>
<gene>
    <name evidence="2" type="ORF">Q0590_17055</name>
</gene>
<evidence type="ECO:0008006" key="4">
    <source>
        <dbReference type="Google" id="ProtNLM"/>
    </source>
</evidence>
<organism evidence="2 3">
    <name type="scientific">Rhodocytophaga aerolata</name>
    <dbReference type="NCBI Taxonomy" id="455078"/>
    <lineage>
        <taxon>Bacteria</taxon>
        <taxon>Pseudomonadati</taxon>
        <taxon>Bacteroidota</taxon>
        <taxon>Cytophagia</taxon>
        <taxon>Cytophagales</taxon>
        <taxon>Rhodocytophagaceae</taxon>
        <taxon>Rhodocytophaga</taxon>
    </lineage>
</organism>
<feature type="signal peptide" evidence="1">
    <location>
        <begin position="1"/>
        <end position="19"/>
    </location>
</feature>
<accession>A0ABT8R9F6</accession>
<feature type="chain" id="PRO_5046784078" description="DUF3575 domain-containing protein" evidence="1">
    <location>
        <begin position="20"/>
        <end position="202"/>
    </location>
</feature>